<dbReference type="GO" id="GO:0046872">
    <property type="term" value="F:metal ion binding"/>
    <property type="evidence" value="ECO:0007669"/>
    <property type="project" value="UniProtKB-KW"/>
</dbReference>
<dbReference type="Pfam" id="PF03737">
    <property type="entry name" value="RraA-like"/>
    <property type="match status" value="1"/>
</dbReference>
<feature type="binding site" evidence="5">
    <location>
        <position position="118"/>
    </location>
    <ligand>
        <name>Mg(2+)</name>
        <dbReference type="ChEBI" id="CHEBI:18420"/>
    </ligand>
</feature>
<comment type="cofactor">
    <cofactor evidence="5">
        <name>Mg(2+)</name>
        <dbReference type="ChEBI" id="CHEBI:18420"/>
    </cofactor>
</comment>
<gene>
    <name evidence="6" type="ORF">CP49_27375</name>
</gene>
<keyword evidence="5" id="KW-0479">Metal-binding</keyword>
<evidence type="ECO:0000256" key="2">
    <source>
        <dbReference type="ARBA" id="ARBA00016549"/>
    </source>
</evidence>
<keyword evidence="7" id="KW-1185">Reference proteome</keyword>
<dbReference type="AlphaFoldDB" id="A0A0R3KG52"/>
<comment type="caution">
    <text evidence="6">The sequence shown here is derived from an EMBL/GenBank/DDBJ whole genome shotgun (WGS) entry which is preliminary data.</text>
</comment>
<organism evidence="6 7">
    <name type="scientific">Bradyrhizobium valentinum</name>
    <dbReference type="NCBI Taxonomy" id="1518501"/>
    <lineage>
        <taxon>Bacteria</taxon>
        <taxon>Pseudomonadati</taxon>
        <taxon>Pseudomonadota</taxon>
        <taxon>Alphaproteobacteria</taxon>
        <taxon>Hyphomicrobiales</taxon>
        <taxon>Nitrobacteraceae</taxon>
        <taxon>Bradyrhizobium</taxon>
    </lineage>
</organism>
<dbReference type="Gene3D" id="3.50.30.40">
    <property type="entry name" value="Ribonuclease E inhibitor RraA/RraA-like"/>
    <property type="match status" value="1"/>
</dbReference>
<name>A0A0R3KG52_9BRAD</name>
<comment type="cofactor">
    <cofactor evidence="1">
        <name>a divalent metal cation</name>
        <dbReference type="ChEBI" id="CHEBI:60240"/>
    </cofactor>
</comment>
<evidence type="ECO:0000313" key="7">
    <source>
        <dbReference type="Proteomes" id="UP000051913"/>
    </source>
</evidence>
<evidence type="ECO:0000256" key="1">
    <source>
        <dbReference type="ARBA" id="ARBA00001968"/>
    </source>
</evidence>
<dbReference type="InterPro" id="IPR005493">
    <property type="entry name" value="RraA/RraA-like"/>
</dbReference>
<dbReference type="InterPro" id="IPR036704">
    <property type="entry name" value="RraA/RraA-like_sf"/>
</dbReference>
<protein>
    <recommendedName>
        <fullName evidence="2">Putative 4-hydroxy-4-methyl-2-oxoglutarate aldolase</fullName>
    </recommendedName>
    <alternativeName>
        <fullName evidence="3">Regulator of ribonuclease activity homolog</fullName>
    </alternativeName>
    <alternativeName>
        <fullName evidence="4">RraA-like protein</fullName>
    </alternativeName>
</protein>
<dbReference type="SUPFAM" id="SSF89562">
    <property type="entry name" value="RraA-like"/>
    <property type="match status" value="1"/>
</dbReference>
<reference evidence="6 7" key="1">
    <citation type="submission" date="2014-03" db="EMBL/GenBank/DDBJ databases">
        <title>Bradyrhizobium valentinum sp. nov., isolated from effective nodules of Lupinus mariae-josephae, a lupine endemic of basic-lime soils in Eastern Spain.</title>
        <authorList>
            <person name="Duran D."/>
            <person name="Rey L."/>
            <person name="Navarro A."/>
            <person name="Busquets A."/>
            <person name="Imperial J."/>
            <person name="Ruiz-Argueso T."/>
        </authorList>
    </citation>
    <scope>NUCLEOTIDE SEQUENCE [LARGE SCALE GENOMIC DNA]</scope>
    <source>
        <strain evidence="6 7">LmjM3</strain>
    </source>
</reference>
<evidence type="ECO:0000313" key="6">
    <source>
        <dbReference type="EMBL" id="KRQ92332.1"/>
    </source>
</evidence>
<dbReference type="RefSeq" id="WP_057855583.1">
    <property type="nucleotide sequence ID" value="NZ_LLXX01000232.1"/>
</dbReference>
<keyword evidence="5" id="KW-0460">Magnesium</keyword>
<sequence>MSITTAMTSVPKPAPDLIEAFRHAPTSIISDNLARLPGAVGLRPFHRAGRLVGTAFTVRTRPGDNLAIHRALELVGPGDVIVVDGGGDETRALVGEIMKNIAEYRGAAGYVIDGAIRDVAAFAASDFPCFARTAIHRGPYKSGPGEINVPVSIGGSVIAPGDIVVGDEDGVVSFPAATAASLLEAVRAQVAREEDTLLAIREGRYQGSYGKP</sequence>
<dbReference type="GO" id="GO:0008168">
    <property type="term" value="F:methyltransferase activity"/>
    <property type="evidence" value="ECO:0007669"/>
    <property type="project" value="UniProtKB-KW"/>
</dbReference>
<keyword evidence="6" id="KW-0808">Transferase</keyword>
<dbReference type="OrthoDB" id="9812532at2"/>
<dbReference type="STRING" id="1518501.CQ10_16945"/>
<dbReference type="PANTHER" id="PTHR33254">
    <property type="entry name" value="4-HYDROXY-4-METHYL-2-OXOGLUTARATE ALDOLASE 3-RELATED"/>
    <property type="match status" value="1"/>
</dbReference>
<dbReference type="Proteomes" id="UP000051913">
    <property type="component" value="Unassembled WGS sequence"/>
</dbReference>
<dbReference type="NCBIfam" id="NF004850">
    <property type="entry name" value="PRK06201.1"/>
    <property type="match status" value="1"/>
</dbReference>
<dbReference type="GO" id="GO:0032259">
    <property type="term" value="P:methylation"/>
    <property type="evidence" value="ECO:0007669"/>
    <property type="project" value="UniProtKB-KW"/>
</dbReference>
<keyword evidence="6" id="KW-0489">Methyltransferase</keyword>
<dbReference type="EMBL" id="LLXX01000232">
    <property type="protein sequence ID" value="KRQ92332.1"/>
    <property type="molecule type" value="Genomic_DNA"/>
</dbReference>
<evidence type="ECO:0000256" key="4">
    <source>
        <dbReference type="ARBA" id="ARBA00030169"/>
    </source>
</evidence>
<dbReference type="CDD" id="cd16841">
    <property type="entry name" value="RraA_family"/>
    <property type="match status" value="1"/>
</dbReference>
<evidence type="ECO:0000256" key="5">
    <source>
        <dbReference type="PIRSR" id="PIRSR605493-1"/>
    </source>
</evidence>
<feature type="binding site" evidence="5">
    <location>
        <position position="117"/>
    </location>
    <ligand>
        <name>substrate</name>
    </ligand>
</feature>
<evidence type="ECO:0000256" key="3">
    <source>
        <dbReference type="ARBA" id="ARBA00029596"/>
    </source>
</evidence>
<proteinExistence type="predicted"/>
<dbReference type="PANTHER" id="PTHR33254:SF4">
    <property type="entry name" value="4-HYDROXY-4-METHYL-2-OXOGLUTARATE ALDOLASE 3-RELATED"/>
    <property type="match status" value="1"/>
</dbReference>
<accession>A0A0R3KG52</accession>
<feature type="binding site" evidence="5">
    <location>
        <begin position="95"/>
        <end position="98"/>
    </location>
    <ligand>
        <name>substrate</name>
    </ligand>
</feature>